<dbReference type="PROSITE" id="PS00178">
    <property type="entry name" value="AA_TRNA_LIGASE_I"/>
    <property type="match status" value="1"/>
</dbReference>
<dbReference type="InterPro" id="IPR014729">
    <property type="entry name" value="Rossmann-like_a/b/a_fold"/>
</dbReference>
<keyword evidence="3 9" id="KW-0436">Ligase</keyword>
<dbReference type="InterPro" id="IPR015413">
    <property type="entry name" value="Methionyl/Leucyl_tRNA_Synth"/>
</dbReference>
<keyword evidence="7 9" id="KW-0030">Aminoacyl-tRNA synthetase</keyword>
<dbReference type="AlphaFoldDB" id="C5C5X3"/>
<dbReference type="InterPro" id="IPR025709">
    <property type="entry name" value="Leu_tRNA-synth_edit"/>
</dbReference>
<dbReference type="SUPFAM" id="SSF52374">
    <property type="entry name" value="Nucleotidylyl transferase"/>
    <property type="match status" value="1"/>
</dbReference>
<feature type="domain" description="Leucyl-tRNA synthetase editing" evidence="15">
    <location>
        <begin position="232"/>
        <end position="385"/>
    </location>
</feature>
<dbReference type="InterPro" id="IPR013155">
    <property type="entry name" value="M/V/L/I-tRNA-synth_anticd-bd"/>
</dbReference>
<dbReference type="EMBL" id="CP001618">
    <property type="protein sequence ID" value="ACQ82331.1"/>
    <property type="molecule type" value="Genomic_DNA"/>
</dbReference>
<dbReference type="GO" id="GO:0005524">
    <property type="term" value="F:ATP binding"/>
    <property type="evidence" value="ECO:0007669"/>
    <property type="project" value="UniProtKB-UniRule"/>
</dbReference>
<organism evidence="16 17">
    <name type="scientific">Beutenbergia cavernae (strain ATCC BAA-8 / DSM 12333 / CCUG 43141 / JCM 11478 / NBRC 16432 / NCIMB 13614 / HKI 0122)</name>
    <dbReference type="NCBI Taxonomy" id="471853"/>
    <lineage>
        <taxon>Bacteria</taxon>
        <taxon>Bacillati</taxon>
        <taxon>Actinomycetota</taxon>
        <taxon>Actinomycetes</taxon>
        <taxon>Micrococcales</taxon>
        <taxon>Beutenbergiaceae</taxon>
        <taxon>Beutenbergia</taxon>
    </lineage>
</organism>
<dbReference type="STRING" id="471853.Bcav_4090"/>
<feature type="domain" description="Methionyl/Valyl/Leucyl/Isoleucyl-tRNA synthetase anticodon-binding" evidence="13">
    <location>
        <begin position="732"/>
        <end position="805"/>
    </location>
</feature>
<proteinExistence type="inferred from homology"/>
<dbReference type="InterPro" id="IPR001412">
    <property type="entry name" value="aa-tRNA-synth_I_CS"/>
</dbReference>
<dbReference type="PRINTS" id="PR00985">
    <property type="entry name" value="TRNASYNTHLEU"/>
</dbReference>
<evidence type="ECO:0000256" key="3">
    <source>
        <dbReference type="ARBA" id="ARBA00022598"/>
    </source>
</evidence>
<reference evidence="16 17" key="1">
    <citation type="journal article" date="2009" name="Stand. Genomic Sci.">
        <title>Complete genome sequence of Beutenbergia cavernae type strain (HKI 0122).</title>
        <authorList>
            <person name="Land M."/>
            <person name="Pukall R."/>
            <person name="Abt B."/>
            <person name="Goker M."/>
            <person name="Rohde M."/>
            <person name="Glavina Del Rio T."/>
            <person name="Tice H."/>
            <person name="Copeland A."/>
            <person name="Cheng J.F."/>
            <person name="Lucas S."/>
            <person name="Chen F."/>
            <person name="Nolan M."/>
            <person name="Bruce D."/>
            <person name="Goodwin L."/>
            <person name="Pitluck S."/>
            <person name="Ivanova N."/>
            <person name="Mavromatis K."/>
            <person name="Ovchinnikova G."/>
            <person name="Pati A."/>
            <person name="Chen A."/>
            <person name="Palaniappan K."/>
            <person name="Hauser L."/>
            <person name="Chang Y.J."/>
            <person name="Jefferies C.C."/>
            <person name="Saunders E."/>
            <person name="Brettin T."/>
            <person name="Detter J.C."/>
            <person name="Han C."/>
            <person name="Chain P."/>
            <person name="Bristow J."/>
            <person name="Eisen J.A."/>
            <person name="Markowitz V."/>
            <person name="Hugenholtz P."/>
            <person name="Kyrpides N.C."/>
            <person name="Klenk H.P."/>
            <person name="Lapidus A."/>
        </authorList>
    </citation>
    <scope>NUCLEOTIDE SEQUENCE [LARGE SCALE GENOMIC DNA]</scope>
    <source>
        <strain evidence="17">ATCC BAA-8 / DSM 12333 / NBRC 16432</strain>
    </source>
</reference>
<comment type="subcellular location">
    <subcellularLocation>
        <location evidence="9">Cytoplasm</location>
    </subcellularLocation>
</comment>
<dbReference type="Pfam" id="PF13603">
    <property type="entry name" value="tRNA-synt_1_2"/>
    <property type="match status" value="1"/>
</dbReference>
<evidence type="ECO:0000256" key="10">
    <source>
        <dbReference type="RuleBase" id="RU363035"/>
    </source>
</evidence>
<evidence type="ECO:0000256" key="5">
    <source>
        <dbReference type="ARBA" id="ARBA00022840"/>
    </source>
</evidence>
<dbReference type="EC" id="6.1.1.4" evidence="9"/>
<evidence type="ECO:0000256" key="4">
    <source>
        <dbReference type="ARBA" id="ARBA00022741"/>
    </source>
</evidence>
<evidence type="ECO:0000259" key="12">
    <source>
        <dbReference type="Pfam" id="PF00133"/>
    </source>
</evidence>
<dbReference type="SUPFAM" id="SSF50677">
    <property type="entry name" value="ValRS/IleRS/LeuRS editing domain"/>
    <property type="match status" value="1"/>
</dbReference>
<comment type="similarity">
    <text evidence="1 9 10">Belongs to the class-I aminoacyl-tRNA synthetase family.</text>
</comment>
<evidence type="ECO:0000256" key="11">
    <source>
        <dbReference type="SAM" id="MobiDB-lite"/>
    </source>
</evidence>
<feature type="compositionally biased region" description="Gly residues" evidence="11">
    <location>
        <begin position="698"/>
        <end position="714"/>
    </location>
</feature>
<sequence length="846" mass="91209">MSASTDQTTATDAAAARTAVEHHWQGVWERLGLFTARDDGSAERRYLVTMFPYPSGDLHMGHGEVFALADVLARYWRMRGYDVLFPIGWDSFGLPAENAAIRRGESPAVYTSDNIATQAASIRRYGVSFDWTRRFHTSDPEFYRWNQWIFLRMVEQGLAYRAASSVNWCPQDGTVLANEQVVSGRCERCGTPVVRRDLVQWFFRITDYADRLLDDMALLEGRWPDRVLTMQRNWIGRSTGARVRFAVVGPVPPEGSDDGVPAAREGAAPSDVVVFTTRPDTVPGVTFLAVAPDSDLADRLCAPEQRAAFEAYRELVRAATEIERQATDRPKTGVPLGASVRHPVTGAVVPVWAADYVLPGYGTGVVMGVPAHDERDAAFAQVHGVGVGDASLMPELDPARPGAFDGVAWAEPAVSYRLRDWLLSRQRYWGTPIPIVHCGACGEVPVPDDELPVVLPDLRGADLTPRGVSPLAAASEWVDVPCPRCGGPGRRDTDTMDTFVDSSWYFLRYLSPTFTGGPFDAEDARRWMPAVRYVGGVEHATGHLLYARFMQKVLRDLGLVDDVEPFAAVTNQGQVINEGRAMSKSLGNGVELAEQLDAYGSDAVRLTMVFAGPPEEDIDWADLSPAGAERFLARALRLARDVTSSPGADPAGGSATLRRVTHRTVRDVEGLLEGLRFNVVVARVMELVNAARRTLDGAAGGGRSASGGGRPEAGGGREGDDGGPGDALTGAADPAVREAAEVAAILLSLVAPYTAEEMWAALGRGPSVAAAPWPEVDPALLVESTTVAIVQVDGRVRDRLDVPLDVSDDELLGLAAASPAVERALAGRAVTRTIVRAPGLVNLVTR</sequence>
<dbReference type="PANTHER" id="PTHR43740:SF2">
    <property type="entry name" value="LEUCINE--TRNA LIGASE, MITOCHONDRIAL"/>
    <property type="match status" value="1"/>
</dbReference>
<dbReference type="eggNOG" id="COG0495">
    <property type="taxonomic scope" value="Bacteria"/>
</dbReference>
<evidence type="ECO:0000259" key="13">
    <source>
        <dbReference type="Pfam" id="PF08264"/>
    </source>
</evidence>
<keyword evidence="17" id="KW-1185">Reference proteome</keyword>
<keyword evidence="2 9" id="KW-0963">Cytoplasm</keyword>
<dbReference type="Gene3D" id="3.10.20.590">
    <property type="match status" value="1"/>
</dbReference>
<evidence type="ECO:0000256" key="6">
    <source>
        <dbReference type="ARBA" id="ARBA00022917"/>
    </source>
</evidence>
<dbReference type="KEGG" id="bcv:Bcav_4090"/>
<dbReference type="GO" id="GO:0006429">
    <property type="term" value="P:leucyl-tRNA aminoacylation"/>
    <property type="evidence" value="ECO:0007669"/>
    <property type="project" value="UniProtKB-UniRule"/>
</dbReference>
<evidence type="ECO:0000256" key="9">
    <source>
        <dbReference type="HAMAP-Rule" id="MF_00049"/>
    </source>
</evidence>
<feature type="domain" description="Methionyl/Leucyl tRNA synthetase" evidence="14">
    <location>
        <begin position="48"/>
        <end position="192"/>
    </location>
</feature>
<dbReference type="HOGENOM" id="CLU_004427_0_0_11"/>
<evidence type="ECO:0000256" key="1">
    <source>
        <dbReference type="ARBA" id="ARBA00005594"/>
    </source>
</evidence>
<dbReference type="RefSeq" id="WP_015884568.1">
    <property type="nucleotide sequence ID" value="NC_012669.1"/>
</dbReference>
<evidence type="ECO:0000256" key="8">
    <source>
        <dbReference type="ARBA" id="ARBA00047469"/>
    </source>
</evidence>
<feature type="short sequence motif" description="'HIGH' region" evidence="9">
    <location>
        <begin position="52"/>
        <end position="62"/>
    </location>
</feature>
<comment type="catalytic activity">
    <reaction evidence="8 9">
        <text>tRNA(Leu) + L-leucine + ATP = L-leucyl-tRNA(Leu) + AMP + diphosphate</text>
        <dbReference type="Rhea" id="RHEA:11688"/>
        <dbReference type="Rhea" id="RHEA-COMP:9613"/>
        <dbReference type="Rhea" id="RHEA-COMP:9622"/>
        <dbReference type="ChEBI" id="CHEBI:30616"/>
        <dbReference type="ChEBI" id="CHEBI:33019"/>
        <dbReference type="ChEBI" id="CHEBI:57427"/>
        <dbReference type="ChEBI" id="CHEBI:78442"/>
        <dbReference type="ChEBI" id="CHEBI:78494"/>
        <dbReference type="ChEBI" id="CHEBI:456215"/>
        <dbReference type="EC" id="6.1.1.4"/>
    </reaction>
</comment>
<dbReference type="PANTHER" id="PTHR43740">
    <property type="entry name" value="LEUCYL-TRNA SYNTHETASE"/>
    <property type="match status" value="1"/>
</dbReference>
<dbReference type="Pfam" id="PF09334">
    <property type="entry name" value="tRNA-synt_1g"/>
    <property type="match status" value="1"/>
</dbReference>
<dbReference type="Gene3D" id="1.10.730.10">
    <property type="entry name" value="Isoleucyl-tRNA Synthetase, Domain 1"/>
    <property type="match status" value="1"/>
</dbReference>
<dbReference type="Gene3D" id="3.40.50.620">
    <property type="entry name" value="HUPs"/>
    <property type="match status" value="2"/>
</dbReference>
<evidence type="ECO:0000259" key="14">
    <source>
        <dbReference type="Pfam" id="PF09334"/>
    </source>
</evidence>
<feature type="binding site" evidence="9">
    <location>
        <position position="584"/>
    </location>
    <ligand>
        <name>ATP</name>
        <dbReference type="ChEBI" id="CHEBI:30616"/>
    </ligand>
</feature>
<evidence type="ECO:0000313" key="17">
    <source>
        <dbReference type="Proteomes" id="UP000007962"/>
    </source>
</evidence>
<evidence type="ECO:0000256" key="7">
    <source>
        <dbReference type="ARBA" id="ARBA00023146"/>
    </source>
</evidence>
<accession>C5C5X3</accession>
<dbReference type="InterPro" id="IPR002300">
    <property type="entry name" value="aa-tRNA-synth_Ia"/>
</dbReference>
<dbReference type="HAMAP" id="MF_00049_B">
    <property type="entry name" value="Leu_tRNA_synth_B"/>
    <property type="match status" value="1"/>
</dbReference>
<keyword evidence="5 9" id="KW-0067">ATP-binding</keyword>
<dbReference type="GO" id="GO:0005829">
    <property type="term" value="C:cytosol"/>
    <property type="evidence" value="ECO:0007669"/>
    <property type="project" value="TreeGrafter"/>
</dbReference>
<keyword evidence="6 9" id="KW-0648">Protein biosynthesis</keyword>
<dbReference type="OrthoDB" id="9810365at2"/>
<dbReference type="CDD" id="cd00812">
    <property type="entry name" value="LeuRS_core"/>
    <property type="match status" value="1"/>
</dbReference>
<dbReference type="Pfam" id="PF08264">
    <property type="entry name" value="Anticodon_1"/>
    <property type="match status" value="1"/>
</dbReference>
<evidence type="ECO:0000259" key="15">
    <source>
        <dbReference type="Pfam" id="PF13603"/>
    </source>
</evidence>
<evidence type="ECO:0000256" key="2">
    <source>
        <dbReference type="ARBA" id="ARBA00022490"/>
    </source>
</evidence>
<protein>
    <recommendedName>
        <fullName evidence="9">Leucine--tRNA ligase</fullName>
        <ecNumber evidence="9">6.1.1.4</ecNumber>
    </recommendedName>
    <alternativeName>
        <fullName evidence="9">Leucyl-tRNA synthetase</fullName>
        <shortName evidence="9">LeuRS</shortName>
    </alternativeName>
</protein>
<feature type="short sequence motif" description="'KMSKS' region" evidence="9">
    <location>
        <begin position="581"/>
        <end position="585"/>
    </location>
</feature>
<dbReference type="SUPFAM" id="SSF47323">
    <property type="entry name" value="Anticodon-binding domain of a subclass of class I aminoacyl-tRNA synthetases"/>
    <property type="match status" value="1"/>
</dbReference>
<dbReference type="GO" id="GO:0004823">
    <property type="term" value="F:leucine-tRNA ligase activity"/>
    <property type="evidence" value="ECO:0007669"/>
    <property type="project" value="UniProtKB-UniRule"/>
</dbReference>
<dbReference type="InterPro" id="IPR002302">
    <property type="entry name" value="Leu-tRNA-ligase"/>
</dbReference>
<dbReference type="GO" id="GO:0002161">
    <property type="term" value="F:aminoacyl-tRNA deacylase activity"/>
    <property type="evidence" value="ECO:0007669"/>
    <property type="project" value="InterPro"/>
</dbReference>
<feature type="region of interest" description="Disordered" evidence="11">
    <location>
        <begin position="696"/>
        <end position="731"/>
    </location>
</feature>
<dbReference type="InterPro" id="IPR009080">
    <property type="entry name" value="tRNAsynth_Ia_anticodon-bd"/>
</dbReference>
<dbReference type="Gene3D" id="3.90.740.10">
    <property type="entry name" value="Valyl/Leucyl/Isoleucyl-tRNA synthetase, editing domain"/>
    <property type="match status" value="1"/>
</dbReference>
<dbReference type="FunFam" id="1.10.730.10:FF:000002">
    <property type="entry name" value="Leucine--tRNA ligase"/>
    <property type="match status" value="1"/>
</dbReference>
<dbReference type="Proteomes" id="UP000007962">
    <property type="component" value="Chromosome"/>
</dbReference>
<gene>
    <name evidence="9" type="primary">leuS</name>
    <name evidence="16" type="ordered locus">Bcav_4090</name>
</gene>
<dbReference type="Pfam" id="PF00133">
    <property type="entry name" value="tRNA-synt_1"/>
    <property type="match status" value="1"/>
</dbReference>
<feature type="domain" description="Aminoacyl-tRNA synthetase class Ia" evidence="12">
    <location>
        <begin position="418"/>
        <end position="620"/>
    </location>
</feature>
<evidence type="ECO:0000313" key="16">
    <source>
        <dbReference type="EMBL" id="ACQ82331.1"/>
    </source>
</evidence>
<keyword evidence="4 9" id="KW-0547">Nucleotide-binding</keyword>
<dbReference type="InterPro" id="IPR009008">
    <property type="entry name" value="Val/Leu/Ile-tRNA-synth_edit"/>
</dbReference>
<name>C5C5X3_BEUC1</name>